<dbReference type="GO" id="GO:0006011">
    <property type="term" value="P:UDP-alpha-D-glucose metabolic process"/>
    <property type="evidence" value="ECO:0007669"/>
    <property type="project" value="InterPro"/>
</dbReference>
<dbReference type="AlphaFoldDB" id="A0A2K9NX77"/>
<comment type="similarity">
    <text evidence="1 7">Belongs to the UDPGP type 2 family.</text>
</comment>
<dbReference type="PANTHER" id="PTHR43197:SF1">
    <property type="entry name" value="UTP--GLUCOSE-1-PHOSPHATE URIDYLYLTRANSFERASE"/>
    <property type="match status" value="1"/>
</dbReference>
<gene>
    <name evidence="8" type="primary">galU</name>
    <name evidence="8" type="ORF">C0V70_18715</name>
</gene>
<accession>A0A2K9NX77</accession>
<evidence type="ECO:0000256" key="2">
    <source>
        <dbReference type="ARBA" id="ARBA00012415"/>
    </source>
</evidence>
<keyword evidence="9" id="KW-1185">Reference proteome</keyword>
<dbReference type="PANTHER" id="PTHR43197">
    <property type="entry name" value="UTP--GLUCOSE-1-PHOSPHATE URIDYLYLTRANSFERASE"/>
    <property type="match status" value="1"/>
</dbReference>
<keyword evidence="5 7" id="KW-0548">Nucleotidyltransferase</keyword>
<dbReference type="EC" id="2.7.7.9" evidence="2 7"/>
<dbReference type="Gene3D" id="3.90.550.10">
    <property type="entry name" value="Spore Coat Polysaccharide Biosynthesis Protein SpsA, Chain A"/>
    <property type="match status" value="1"/>
</dbReference>
<dbReference type="NCBIfam" id="TIGR01099">
    <property type="entry name" value="galU"/>
    <property type="match status" value="1"/>
</dbReference>
<dbReference type="CDD" id="cd02541">
    <property type="entry name" value="UGPase_prokaryotic"/>
    <property type="match status" value="1"/>
</dbReference>
<proteinExistence type="inferred from homology"/>
<dbReference type="KEGG" id="bsto:C0V70_18715"/>
<dbReference type="Pfam" id="PF00483">
    <property type="entry name" value="NTP_transferase"/>
    <property type="match status" value="1"/>
</dbReference>
<sequence>MKIRRAVIPVAGKGTRFLPATKEVPKEMIPIINLPMIHYVVEEAILSGIEQVVFITSSGKNAIEDYFDRKFELEDFLIKNGKLKELELVQQIGKMVEVTSIRQKEQLGLGHAVLCAKDIVGNEPFAVILGDEIVRGPNPVTKQLIDVSTKNNNANVIGVMEIDPQETYKYGIVKGNFTDAQKKTMRMTTMVEKPKPADAPSNLATPGRYVFRPEIFDALKVIPKGVGGEYQLTDAINLLAKEGEVYAHIFEGARFDTGNIEGYLNATIEFALMNKDSEEMMRRLIKEKVQKYNIR</sequence>
<evidence type="ECO:0000256" key="5">
    <source>
        <dbReference type="ARBA" id="ARBA00022695"/>
    </source>
</evidence>
<organism evidence="8 9">
    <name type="scientific">Bacteriovorax stolpii</name>
    <name type="common">Bdellovibrio stolpii</name>
    <dbReference type="NCBI Taxonomy" id="960"/>
    <lineage>
        <taxon>Bacteria</taxon>
        <taxon>Pseudomonadati</taxon>
        <taxon>Bdellovibrionota</taxon>
        <taxon>Bacteriovoracia</taxon>
        <taxon>Bacteriovoracales</taxon>
        <taxon>Bacteriovoracaceae</taxon>
        <taxon>Bacteriovorax</taxon>
    </lineage>
</organism>
<dbReference type="Proteomes" id="UP000235584">
    <property type="component" value="Chromosome"/>
</dbReference>
<protein>
    <recommendedName>
        <fullName evidence="3 7">UTP--glucose-1-phosphate uridylyltransferase</fullName>
        <ecNumber evidence="2 7">2.7.7.9</ecNumber>
    </recommendedName>
    <alternativeName>
        <fullName evidence="7">UDP-glucose pyrophosphorylase</fullName>
    </alternativeName>
</protein>
<dbReference type="SUPFAM" id="SSF53448">
    <property type="entry name" value="Nucleotide-diphospho-sugar transferases"/>
    <property type="match status" value="1"/>
</dbReference>
<evidence type="ECO:0000313" key="8">
    <source>
        <dbReference type="EMBL" id="AUO00101.1"/>
    </source>
</evidence>
<name>A0A2K9NX77_BACTC</name>
<dbReference type="InterPro" id="IPR029044">
    <property type="entry name" value="Nucleotide-diphossugar_trans"/>
</dbReference>
<dbReference type="InterPro" id="IPR005771">
    <property type="entry name" value="GalU_uridylyltTrfase_bac/arc"/>
</dbReference>
<comment type="catalytic activity">
    <reaction evidence="6 7">
        <text>alpha-D-glucose 1-phosphate + UTP + H(+) = UDP-alpha-D-glucose + diphosphate</text>
        <dbReference type="Rhea" id="RHEA:19889"/>
        <dbReference type="ChEBI" id="CHEBI:15378"/>
        <dbReference type="ChEBI" id="CHEBI:33019"/>
        <dbReference type="ChEBI" id="CHEBI:46398"/>
        <dbReference type="ChEBI" id="CHEBI:58601"/>
        <dbReference type="ChEBI" id="CHEBI:58885"/>
        <dbReference type="EC" id="2.7.7.9"/>
    </reaction>
</comment>
<evidence type="ECO:0000256" key="1">
    <source>
        <dbReference type="ARBA" id="ARBA00006890"/>
    </source>
</evidence>
<dbReference type="RefSeq" id="WP_102245388.1">
    <property type="nucleotide sequence ID" value="NZ_CP025704.1"/>
</dbReference>
<keyword evidence="4 7" id="KW-0808">Transferase</keyword>
<evidence type="ECO:0000256" key="6">
    <source>
        <dbReference type="ARBA" id="ARBA00048128"/>
    </source>
</evidence>
<evidence type="ECO:0000256" key="4">
    <source>
        <dbReference type="ARBA" id="ARBA00022679"/>
    </source>
</evidence>
<evidence type="ECO:0000256" key="3">
    <source>
        <dbReference type="ARBA" id="ARBA00019048"/>
    </source>
</evidence>
<reference evidence="8 9" key="1">
    <citation type="submission" date="2018-01" db="EMBL/GenBank/DDBJ databases">
        <title>Complete genome sequence of Bacteriovorax stolpii DSM12778.</title>
        <authorList>
            <person name="Tang B."/>
            <person name="Chang J."/>
        </authorList>
    </citation>
    <scope>NUCLEOTIDE SEQUENCE [LARGE SCALE GENOMIC DNA]</scope>
    <source>
        <strain evidence="8 9">DSM 12778</strain>
    </source>
</reference>
<evidence type="ECO:0000256" key="7">
    <source>
        <dbReference type="RuleBase" id="RU361259"/>
    </source>
</evidence>
<evidence type="ECO:0000313" key="9">
    <source>
        <dbReference type="Proteomes" id="UP000235584"/>
    </source>
</evidence>
<dbReference type="OrthoDB" id="5289622at2"/>
<dbReference type="InterPro" id="IPR005835">
    <property type="entry name" value="NTP_transferase_dom"/>
</dbReference>
<dbReference type="GO" id="GO:0003983">
    <property type="term" value="F:UTP:glucose-1-phosphate uridylyltransferase activity"/>
    <property type="evidence" value="ECO:0007669"/>
    <property type="project" value="UniProtKB-EC"/>
</dbReference>
<dbReference type="EMBL" id="CP025704">
    <property type="protein sequence ID" value="AUO00101.1"/>
    <property type="molecule type" value="Genomic_DNA"/>
</dbReference>